<dbReference type="FunFam" id="3.40.605.10:FF:000007">
    <property type="entry name" value="NAD/NADP-dependent betaine aldehyde dehydrogenase"/>
    <property type="match status" value="1"/>
</dbReference>
<evidence type="ECO:0000259" key="5">
    <source>
        <dbReference type="Pfam" id="PF00171"/>
    </source>
</evidence>
<dbReference type="Gene3D" id="3.40.309.10">
    <property type="entry name" value="Aldehyde Dehydrogenase, Chain A, domain 2"/>
    <property type="match status" value="1"/>
</dbReference>
<gene>
    <name evidence="6" type="ORF">INP59_21895</name>
</gene>
<dbReference type="Pfam" id="PF00171">
    <property type="entry name" value="Aldedh"/>
    <property type="match status" value="1"/>
</dbReference>
<name>A0A7M2XKU3_9NOCA</name>
<dbReference type="PANTHER" id="PTHR42804:SF1">
    <property type="entry name" value="ALDEHYDE DEHYDROGENASE-RELATED"/>
    <property type="match status" value="1"/>
</dbReference>
<dbReference type="InterPro" id="IPR029510">
    <property type="entry name" value="Ald_DH_CS_GLU"/>
</dbReference>
<protein>
    <submittedName>
        <fullName evidence="6">Aldehyde dehydrogenase</fullName>
    </submittedName>
</protein>
<evidence type="ECO:0000256" key="3">
    <source>
        <dbReference type="PROSITE-ProRule" id="PRU10007"/>
    </source>
</evidence>
<proteinExistence type="inferred from homology"/>
<evidence type="ECO:0000313" key="7">
    <source>
        <dbReference type="Proteomes" id="UP000593818"/>
    </source>
</evidence>
<organism evidence="6 7">
    <name type="scientific">Rhodococcus pyridinivorans</name>
    <dbReference type="NCBI Taxonomy" id="103816"/>
    <lineage>
        <taxon>Bacteria</taxon>
        <taxon>Bacillati</taxon>
        <taxon>Actinomycetota</taxon>
        <taxon>Actinomycetes</taxon>
        <taxon>Mycobacteriales</taxon>
        <taxon>Nocardiaceae</taxon>
        <taxon>Rhodococcus</taxon>
    </lineage>
</organism>
<accession>A0A7M2XKU3</accession>
<dbReference type="InterPro" id="IPR015590">
    <property type="entry name" value="Aldehyde_DH_dom"/>
</dbReference>
<keyword evidence="7" id="KW-1185">Reference proteome</keyword>
<evidence type="ECO:0000256" key="4">
    <source>
        <dbReference type="RuleBase" id="RU003345"/>
    </source>
</evidence>
<dbReference type="InterPro" id="IPR016163">
    <property type="entry name" value="Ald_DH_C"/>
</dbReference>
<dbReference type="CDD" id="cd07139">
    <property type="entry name" value="ALDH_AldA-Rv0768"/>
    <property type="match status" value="1"/>
</dbReference>
<dbReference type="PANTHER" id="PTHR42804">
    <property type="entry name" value="ALDEHYDE DEHYDROGENASE"/>
    <property type="match status" value="1"/>
</dbReference>
<comment type="similarity">
    <text evidence="1 4">Belongs to the aldehyde dehydrogenase family.</text>
</comment>
<dbReference type="SUPFAM" id="SSF53720">
    <property type="entry name" value="ALDH-like"/>
    <property type="match status" value="1"/>
</dbReference>
<dbReference type="RefSeq" id="WP_193902735.1">
    <property type="nucleotide sequence ID" value="NZ_CP063450.1"/>
</dbReference>
<reference evidence="6 7" key="1">
    <citation type="submission" date="2020-10" db="EMBL/GenBank/DDBJ databases">
        <title>Whole genome sequence of oil-degrading bacteria Rhodococcus pyridinivorans strain 5Ap.</title>
        <authorList>
            <person name="Akhremchuk A.E."/>
            <person name="Valentovich L.N."/>
            <person name="Charniauskaya M.I."/>
            <person name="Bukliarevich H.A."/>
            <person name="Titok M.A."/>
        </authorList>
    </citation>
    <scope>NUCLEOTIDE SEQUENCE [LARGE SCALE GENOMIC DNA]</scope>
    <source>
        <strain evidence="6 7">5Ap</strain>
    </source>
</reference>
<evidence type="ECO:0000256" key="2">
    <source>
        <dbReference type="ARBA" id="ARBA00023002"/>
    </source>
</evidence>
<dbReference type="InterPro" id="IPR016161">
    <property type="entry name" value="Ald_DH/histidinol_DH"/>
</dbReference>
<dbReference type="FunFam" id="3.40.309.10:FF:000012">
    <property type="entry name" value="Betaine aldehyde dehydrogenase"/>
    <property type="match status" value="1"/>
</dbReference>
<sequence length="491" mass="52453">MMTKLPSVPLANTDCLYIDGKWVPPHSSALIDVVDSTSELVYYSVPDADVDDIDRAIAAARQAFDEGPWPRLSHAERAQVLLDIADAVEARIDDIVEIWPRETGILASSVPGVMREVIDAYRYYAGLAKSFPFQEEVTPTNGARFGMIVKEPVGVVGAIIPWNAPMGLIAFKVAPALLAGCTVVIKSSPEAPGAGYIMAEIADQLGIPAGVLNVVTADRAASERLVSDPRVDKISFTGSTEVGKRIGSILGGRIARSSLELGGKSPAIVLDDFDIAEAAHTIASAECFLSGQICASLTRIIVSEERHGEMVKALADEFDRVVIGDPYDPQVTLGPLASDRQRDRVENYIEIGIREGATLAYGGGRPSHLDRGWFVEPTVFGNVSETSRIAQEEIFGPVLAVTPARDLTDAVRIANATEFGLNAAVFTHDSKKVFDIARRLHSGTVGQNGNRVDFGIGFGGFKRSGIGREGGVAGLQAYLENKTVVLDAPPE</sequence>
<dbReference type="EMBL" id="CP063450">
    <property type="protein sequence ID" value="QOV98444.1"/>
    <property type="molecule type" value="Genomic_DNA"/>
</dbReference>
<dbReference type="PROSITE" id="PS00687">
    <property type="entry name" value="ALDEHYDE_DEHYDR_GLU"/>
    <property type="match status" value="1"/>
</dbReference>
<dbReference type="Proteomes" id="UP000593818">
    <property type="component" value="Chromosome"/>
</dbReference>
<dbReference type="GO" id="GO:0016620">
    <property type="term" value="F:oxidoreductase activity, acting on the aldehyde or oxo group of donors, NAD or NADP as acceptor"/>
    <property type="evidence" value="ECO:0007669"/>
    <property type="project" value="InterPro"/>
</dbReference>
<feature type="domain" description="Aldehyde dehydrogenase" evidence="5">
    <location>
        <begin position="22"/>
        <end position="484"/>
    </location>
</feature>
<dbReference type="AlphaFoldDB" id="A0A7M2XKU3"/>
<dbReference type="InterPro" id="IPR016162">
    <property type="entry name" value="Ald_DH_N"/>
</dbReference>
<evidence type="ECO:0000313" key="6">
    <source>
        <dbReference type="EMBL" id="QOV98444.1"/>
    </source>
</evidence>
<dbReference type="Gene3D" id="3.40.605.10">
    <property type="entry name" value="Aldehyde Dehydrogenase, Chain A, domain 1"/>
    <property type="match status" value="1"/>
</dbReference>
<feature type="active site" evidence="3">
    <location>
        <position position="260"/>
    </location>
</feature>
<keyword evidence="2 4" id="KW-0560">Oxidoreductase</keyword>
<evidence type="ECO:0000256" key="1">
    <source>
        <dbReference type="ARBA" id="ARBA00009986"/>
    </source>
</evidence>